<dbReference type="CDD" id="cd01299">
    <property type="entry name" value="Met_dep_hydrolase_A"/>
    <property type="match status" value="1"/>
</dbReference>
<dbReference type="PANTHER" id="PTHR11820">
    <property type="entry name" value="ACYLPYRUVASE"/>
    <property type="match status" value="1"/>
</dbReference>
<dbReference type="SUPFAM" id="SSF56529">
    <property type="entry name" value="FAH"/>
    <property type="match status" value="1"/>
</dbReference>
<dbReference type="Pfam" id="PF01979">
    <property type="entry name" value="Amidohydro_1"/>
    <property type="match status" value="1"/>
</dbReference>
<dbReference type="InterPro" id="IPR011234">
    <property type="entry name" value="Fumarylacetoacetase-like_C"/>
</dbReference>
<dbReference type="Gene3D" id="3.90.850.10">
    <property type="entry name" value="Fumarylacetoacetase-like, C-terminal domain"/>
    <property type="match status" value="1"/>
</dbReference>
<dbReference type="InterPro" id="IPR032466">
    <property type="entry name" value="Metal_Hydrolase"/>
</dbReference>
<protein>
    <recommendedName>
        <fullName evidence="8">Fumarylacetoacetate hydrolase</fullName>
    </recommendedName>
</protein>
<dbReference type="GO" id="GO:0050163">
    <property type="term" value="F:oxaloacetate tautomerase activity"/>
    <property type="evidence" value="ECO:0007669"/>
    <property type="project" value="UniProtKB-ARBA"/>
</dbReference>
<dbReference type="OMA" id="SAEECFF"/>
<dbReference type="InterPro" id="IPR036663">
    <property type="entry name" value="Fumarylacetoacetase_C_sf"/>
</dbReference>
<dbReference type="EMBL" id="MDYL01000036">
    <property type="protein sequence ID" value="OQD68378.1"/>
    <property type="molecule type" value="Genomic_DNA"/>
</dbReference>
<evidence type="ECO:0000256" key="2">
    <source>
        <dbReference type="ARBA" id="ARBA00022723"/>
    </source>
</evidence>
<dbReference type="GO" id="GO:0006107">
    <property type="term" value="P:oxaloacetate metabolic process"/>
    <property type="evidence" value="ECO:0007669"/>
    <property type="project" value="UniProtKB-ARBA"/>
</dbReference>
<keyword evidence="7" id="KW-1185">Reference proteome</keyword>
<gene>
    <name evidence="6" type="ORF">PENDEC_c036G01278</name>
</gene>
<dbReference type="AlphaFoldDB" id="A0A1V6NUF5"/>
<dbReference type="SUPFAM" id="SSF53474">
    <property type="entry name" value="alpha/beta-Hydrolases"/>
    <property type="match status" value="1"/>
</dbReference>
<keyword evidence="2" id="KW-0479">Metal-binding</keyword>
<dbReference type="Pfam" id="PF01557">
    <property type="entry name" value="FAA_hydrolase"/>
    <property type="match status" value="1"/>
</dbReference>
<dbReference type="Pfam" id="PF12697">
    <property type="entry name" value="Abhydrolase_6"/>
    <property type="match status" value="1"/>
</dbReference>
<dbReference type="Gene3D" id="3.20.20.140">
    <property type="entry name" value="Metal-dependent hydrolases"/>
    <property type="match status" value="1"/>
</dbReference>
<accession>A0A1V6NUF5</accession>
<dbReference type="GO" id="GO:0018773">
    <property type="term" value="F:acetylpyruvate hydrolase activity"/>
    <property type="evidence" value="ECO:0007669"/>
    <property type="project" value="TreeGrafter"/>
</dbReference>
<dbReference type="STRING" id="69771.A0A1V6NUF5"/>
<comment type="caution">
    <text evidence="6">The sequence shown here is derived from an EMBL/GenBank/DDBJ whole genome shotgun (WGS) entry which is preliminary data.</text>
</comment>
<dbReference type="OrthoDB" id="194468at2759"/>
<feature type="domain" description="AB hydrolase-1" evidence="5">
    <location>
        <begin position="833"/>
        <end position="1067"/>
    </location>
</feature>
<proteinExistence type="inferred from homology"/>
<evidence type="ECO:0000259" key="3">
    <source>
        <dbReference type="Pfam" id="PF01557"/>
    </source>
</evidence>
<dbReference type="Proteomes" id="UP000191522">
    <property type="component" value="Unassembled WGS sequence"/>
</dbReference>
<evidence type="ECO:0000313" key="7">
    <source>
        <dbReference type="Proteomes" id="UP000191522"/>
    </source>
</evidence>
<dbReference type="FunFam" id="3.90.850.10:FF:000002">
    <property type="entry name" value="2-hydroxyhepta-2,4-diene-1,7-dioate isomerase"/>
    <property type="match status" value="1"/>
</dbReference>
<dbReference type="PANTHER" id="PTHR11820:SF7">
    <property type="entry name" value="ACYLPYRUVASE FAHD1, MITOCHONDRIAL"/>
    <property type="match status" value="1"/>
</dbReference>
<evidence type="ECO:0000259" key="4">
    <source>
        <dbReference type="Pfam" id="PF01979"/>
    </source>
</evidence>
<dbReference type="Gene3D" id="2.30.40.10">
    <property type="entry name" value="Urease, subunit C, domain 1"/>
    <property type="match status" value="1"/>
</dbReference>
<dbReference type="InterPro" id="IPR029058">
    <property type="entry name" value="AB_hydrolase_fold"/>
</dbReference>
<sequence>MAPAIAISSSPYSTQVNGMSKLIRPGRSMTDWGSSLSDRKLAPHEDVRSDIALKPRAHHMVETSSDSKILFLNVRILDSTGAQPYTGDVYVQGERIFFVGNVPEVEKLQNDPSVGVIQGNGRTLMSGLGDAHTHLTWNGSALDNLGDIGVEEHTISTARSAMTYLDSGYTMCYGAASAKERLDCVIRDAINQGSIPGPRYLANGREIARRGGELTPGITAFADGPLEMREVIRHQASLGVDQIKLSMSGEEILETRGAQESFFDDAETAACVDEAHRLGLRVCSHARARDAVAQCVKYGVDVIYHGSYIDEATMDELEKNKHRHIVAPGLNWLYATTYEAGPFGYSFDKAEQDGYKKELDIAITACKEMHQRGITVLPGGDYGFAWTPHGTYARDLEHFVKLLDFSPMEAIIAATAGVAKLFMQEHELGKIQPGYYADMILVDGNPLEDITILQDHTKLNVIMINGKIHKASPKDFGFPTSAASAPPSASKPTNKCCNYITYLDEQQRPRVGHLDSESSMITPLVMLSGAPVTSLYQIIELQNAVAAHGDKVPLSSVSVQAPICDRDILAVGKNYVDHAVEFNRSGYDSSDKTDQPTHPVIFTKRSTSIAACGDEIYPHPDFTGTLDYEGEIGVIVGKSGFQVAEKDAMDYVWGYTIINDVTARERQRDHKQFHIGKSPDTFCPMGPVAVPASQLPSTLRVQTFVNGEKRQDSTTDNLIFSVANLIKTISEASTIRPGDIIATGTPAGVGFGQSPPTFLRPGDKVEVSVTGLGCLQNTVGSPTSENAVAKHISLESHLATLNLENTVGGSGLTKLGKKLVNIRRVGNGPKVAVFVHGLGASSEYFTPIIKNGDFEDRYTSYLYDLEGHGLTPTSVASVITIDSLARDLADVIDFTGAASVTLFAHSLGCLIAMTFGVHNFSKIDKLVLMGPPPCPLPDGGRAAMIKRAATVRDKGMMGSGTADAVGDAGTSSTTKIYQPVAFAAVRASLLATNPEGYAKACTALAGISSAFEFEKLTMPILLMTGDEDKTSPVPVVTALHEKLPSSRLEILRCTGHWHVYENAEGVNRYIKSFA</sequence>
<feature type="domain" description="Amidohydrolase-related" evidence="4">
    <location>
        <begin position="124"/>
        <end position="468"/>
    </location>
</feature>
<dbReference type="GO" id="GO:0016810">
    <property type="term" value="F:hydrolase activity, acting on carbon-nitrogen (but not peptide) bonds"/>
    <property type="evidence" value="ECO:0007669"/>
    <property type="project" value="InterPro"/>
</dbReference>
<evidence type="ECO:0008006" key="8">
    <source>
        <dbReference type="Google" id="ProtNLM"/>
    </source>
</evidence>
<feature type="domain" description="Fumarylacetoacetase-like C-terminal" evidence="3">
    <location>
        <begin position="568"/>
        <end position="779"/>
    </location>
</feature>
<comment type="similarity">
    <text evidence="1">Belongs to the FAH family.</text>
</comment>
<dbReference type="InterPro" id="IPR057744">
    <property type="entry name" value="OTAase-like"/>
</dbReference>
<reference evidence="7" key="1">
    <citation type="journal article" date="2017" name="Nat. Microbiol.">
        <title>Global analysis of biosynthetic gene clusters reveals vast potential of secondary metabolite production in Penicillium species.</title>
        <authorList>
            <person name="Nielsen J.C."/>
            <person name="Grijseels S."/>
            <person name="Prigent S."/>
            <person name="Ji B."/>
            <person name="Dainat J."/>
            <person name="Nielsen K.F."/>
            <person name="Frisvad J.C."/>
            <person name="Workman M."/>
            <person name="Nielsen J."/>
        </authorList>
    </citation>
    <scope>NUCLEOTIDE SEQUENCE [LARGE SCALE GENOMIC DNA]</scope>
    <source>
        <strain evidence="7">IBT 11843</strain>
    </source>
</reference>
<dbReference type="GO" id="GO:0017000">
    <property type="term" value="P:antibiotic biosynthetic process"/>
    <property type="evidence" value="ECO:0007669"/>
    <property type="project" value="UniProtKB-ARBA"/>
</dbReference>
<organism evidence="6 7">
    <name type="scientific">Penicillium decumbens</name>
    <dbReference type="NCBI Taxonomy" id="69771"/>
    <lineage>
        <taxon>Eukaryota</taxon>
        <taxon>Fungi</taxon>
        <taxon>Dikarya</taxon>
        <taxon>Ascomycota</taxon>
        <taxon>Pezizomycotina</taxon>
        <taxon>Eurotiomycetes</taxon>
        <taxon>Eurotiomycetidae</taxon>
        <taxon>Eurotiales</taxon>
        <taxon>Aspergillaceae</taxon>
        <taxon>Penicillium</taxon>
    </lineage>
</organism>
<name>A0A1V6NUF5_PENDC</name>
<evidence type="ECO:0000256" key="1">
    <source>
        <dbReference type="ARBA" id="ARBA00010211"/>
    </source>
</evidence>
<dbReference type="SUPFAM" id="SSF51556">
    <property type="entry name" value="Metallo-dependent hydrolases"/>
    <property type="match status" value="1"/>
</dbReference>
<evidence type="ECO:0000259" key="5">
    <source>
        <dbReference type="Pfam" id="PF12697"/>
    </source>
</evidence>
<dbReference type="InterPro" id="IPR011059">
    <property type="entry name" value="Metal-dep_hydrolase_composite"/>
</dbReference>
<dbReference type="SUPFAM" id="SSF51338">
    <property type="entry name" value="Composite domain of metallo-dependent hydrolases"/>
    <property type="match status" value="1"/>
</dbReference>
<evidence type="ECO:0000313" key="6">
    <source>
        <dbReference type="EMBL" id="OQD68378.1"/>
    </source>
</evidence>
<dbReference type="Gene3D" id="3.40.50.1820">
    <property type="entry name" value="alpha/beta hydrolase"/>
    <property type="match status" value="1"/>
</dbReference>
<dbReference type="InterPro" id="IPR006680">
    <property type="entry name" value="Amidohydro-rel"/>
</dbReference>
<dbReference type="GO" id="GO:0046872">
    <property type="term" value="F:metal ion binding"/>
    <property type="evidence" value="ECO:0007669"/>
    <property type="project" value="UniProtKB-KW"/>
</dbReference>
<dbReference type="InterPro" id="IPR000073">
    <property type="entry name" value="AB_hydrolase_1"/>
</dbReference>
<dbReference type="GO" id="GO:0072330">
    <property type="term" value="P:monocarboxylic acid biosynthetic process"/>
    <property type="evidence" value="ECO:0007669"/>
    <property type="project" value="UniProtKB-ARBA"/>
</dbReference>